<dbReference type="PANTHER" id="PTHR35340:SF10">
    <property type="entry name" value="CYTOPLASMIC PROTEIN"/>
    <property type="match status" value="1"/>
</dbReference>
<dbReference type="AlphaFoldDB" id="A0A5B7Y4Y1"/>
<dbReference type="PANTHER" id="PTHR35340">
    <property type="entry name" value="PQQ ENZYME REPEAT PROTEIN-RELATED"/>
    <property type="match status" value="1"/>
</dbReference>
<feature type="domain" description="Arylsulfotransferase N-terminal" evidence="1">
    <location>
        <begin position="98"/>
        <end position="183"/>
    </location>
</feature>
<dbReference type="Gene3D" id="2.60.40.3100">
    <property type="entry name" value="Arylsulphate sulphotransferase monomer, N-terminal domain"/>
    <property type="match status" value="1"/>
</dbReference>
<dbReference type="Pfam" id="PF05935">
    <property type="entry name" value="Arylsulfotrans"/>
    <property type="match status" value="1"/>
</dbReference>
<proteinExistence type="predicted"/>
<reference evidence="2 3" key="1">
    <citation type="submission" date="2018-07" db="EMBL/GenBank/DDBJ databases">
        <authorList>
            <person name="Feyereisen M."/>
        </authorList>
    </citation>
    <scope>NUCLEOTIDE SEQUENCE [LARGE SCALE GENOMIC DNA]</scope>
    <source>
        <strain evidence="2 3">UCCLBBS449</strain>
    </source>
</reference>
<dbReference type="InterPro" id="IPR038477">
    <property type="entry name" value="ASST_N_sf"/>
</dbReference>
<gene>
    <name evidence="2" type="ORF">UCCLBBS449_2281</name>
</gene>
<dbReference type="GO" id="GO:0004062">
    <property type="term" value="F:aryl sulfotransferase activity"/>
    <property type="evidence" value="ECO:0007669"/>
    <property type="project" value="InterPro"/>
</dbReference>
<sequence length="574" mass="63934">MDKIPKEMAQLQFRHHRLAALAVVSLAVLTVGLAGCSSTKSASSSYKIKNNKVALTTAQIKKNLDTQIITTRQDKQKSLTAKYKAAAENSKYTLDSPYVKVNPYGSSPLSALVTFKTTEAVKVTYTVVGKSDKTSITNTVNGGYTKTHQVPVVGLYADYANTVKITTTTKTGTTKTKTLKLTTSALPKYIKDATITTKNVKKSKMNIGKNKLTIINRTTKQPFAIDADGNVRWYDTNYSQHTIEQWSNGHIMILSKKDIDSDVYNDLIETDYLGRVYKEYSFANKTSSTDGGKETTVIHHDLVELPNHNLLATVSDGSKYKEDTMVEVSHKTGKIVKVIDMKKLLPKSMWAKYQKGSDGKIDWLHQNAVDYDKNDKSIVISSRNQDMIMKLDYKTDHIKWIYSGKKKSTWPKAYRKYLLTPAKGTTVTGGQHGLYLLNNGGNNSANSENFILYDNNIAVTNGNKQTSGKYSQAVQYHVNQKKMTIKQTWAYGKSLGKTNFTSVIGYAEKQSNGNVLIDFGYKNGGQESNIIEVTKSGEQVFNATMKNAAAKAYAYRAYRVPFYDSAYKFDATKS</sequence>
<dbReference type="Pfam" id="PF17425">
    <property type="entry name" value="Arylsulfotran_N"/>
    <property type="match status" value="1"/>
</dbReference>
<protein>
    <submittedName>
        <fullName evidence="2">Arylsulfate Sulfotransferase</fullName>
    </submittedName>
</protein>
<name>A0A5B7Y4Y1_LEVBR</name>
<accession>A0A5B7Y4Y1</accession>
<dbReference type="Proteomes" id="UP000307074">
    <property type="component" value="Chromosome"/>
</dbReference>
<keyword evidence="2" id="KW-0808">Transferase</keyword>
<evidence type="ECO:0000313" key="2">
    <source>
        <dbReference type="EMBL" id="QCZ54189.1"/>
    </source>
</evidence>
<dbReference type="InterPro" id="IPR035391">
    <property type="entry name" value="Arylsulfotran_N"/>
</dbReference>
<organism evidence="2 3">
    <name type="scientific">Levilactobacillus brevis</name>
    <name type="common">Lactobacillus brevis</name>
    <dbReference type="NCBI Taxonomy" id="1580"/>
    <lineage>
        <taxon>Bacteria</taxon>
        <taxon>Bacillati</taxon>
        <taxon>Bacillota</taxon>
        <taxon>Bacilli</taxon>
        <taxon>Lactobacillales</taxon>
        <taxon>Lactobacillaceae</taxon>
        <taxon>Levilactobacillus</taxon>
    </lineage>
</organism>
<evidence type="ECO:0000313" key="3">
    <source>
        <dbReference type="Proteomes" id="UP000307074"/>
    </source>
</evidence>
<dbReference type="InterPro" id="IPR053143">
    <property type="entry name" value="Arylsulfate_ST"/>
</dbReference>
<dbReference type="InterPro" id="IPR010262">
    <property type="entry name" value="Arylsulfotransferase_bact"/>
</dbReference>
<evidence type="ECO:0000259" key="1">
    <source>
        <dbReference type="Pfam" id="PF17425"/>
    </source>
</evidence>
<dbReference type="EMBL" id="CP031198">
    <property type="protein sequence ID" value="QCZ54189.1"/>
    <property type="molecule type" value="Genomic_DNA"/>
</dbReference>